<dbReference type="InterPro" id="IPR036249">
    <property type="entry name" value="Thioredoxin-like_sf"/>
</dbReference>
<accession>A0ABD1FE06</accession>
<dbReference type="InterPro" id="IPR004045">
    <property type="entry name" value="Glutathione_S-Trfase_N"/>
</dbReference>
<sequence>MATLKLYAAEVSPCVRSVLLTIEALNLENIQIVPVDLFQGETNSSDFRKINPIGKVPVLTDGQLTIWDSHAINAYLVDKYGTNDNLYPKSPEKRASINSMNHFDTGRLFAAHDVIIKSILSSPEPKLLDQELAKPLAEAYDLLETILTTRLYVAGNQLSIADFSIATTLSQSQNYLPLIPGKHERILAWYRKMTTLPYFGKVNDNGLNKVKEVLKEKLMR</sequence>
<dbReference type="PANTHER" id="PTHR43969:SF4">
    <property type="entry name" value="FI01423P-RELATED"/>
    <property type="match status" value="1"/>
</dbReference>
<evidence type="ECO:0000259" key="2">
    <source>
        <dbReference type="PROSITE" id="PS50405"/>
    </source>
</evidence>
<dbReference type="Proteomes" id="UP001566132">
    <property type="component" value="Unassembled WGS sequence"/>
</dbReference>
<dbReference type="AlphaFoldDB" id="A0ABD1FE06"/>
<dbReference type="FunFam" id="1.20.1050.10:FF:000007">
    <property type="entry name" value="Glutathione S-transferase 1-1"/>
    <property type="match status" value="1"/>
</dbReference>
<evidence type="ECO:0008006" key="5">
    <source>
        <dbReference type="Google" id="ProtNLM"/>
    </source>
</evidence>
<keyword evidence="4" id="KW-1185">Reference proteome</keyword>
<gene>
    <name evidence="3" type="ORF">ABEB36_000999</name>
</gene>
<dbReference type="PANTHER" id="PTHR43969">
    <property type="entry name" value="GLUTATHIONE S TRANSFERASE D10, ISOFORM A-RELATED"/>
    <property type="match status" value="1"/>
</dbReference>
<comment type="caution">
    <text evidence="3">The sequence shown here is derived from an EMBL/GenBank/DDBJ whole genome shotgun (WGS) entry which is preliminary data.</text>
</comment>
<feature type="domain" description="GST C-terminal" evidence="2">
    <location>
        <begin position="90"/>
        <end position="213"/>
    </location>
</feature>
<dbReference type="InterPro" id="IPR010987">
    <property type="entry name" value="Glutathione-S-Trfase_C-like"/>
</dbReference>
<dbReference type="PROSITE" id="PS50405">
    <property type="entry name" value="GST_CTER"/>
    <property type="match status" value="1"/>
</dbReference>
<evidence type="ECO:0000313" key="4">
    <source>
        <dbReference type="Proteomes" id="UP001566132"/>
    </source>
</evidence>
<dbReference type="Gene3D" id="1.20.1050.10">
    <property type="match status" value="1"/>
</dbReference>
<proteinExistence type="predicted"/>
<dbReference type="Pfam" id="PF13410">
    <property type="entry name" value="GST_C_2"/>
    <property type="match status" value="1"/>
</dbReference>
<protein>
    <recommendedName>
        <fullName evidence="5">Glutathione transferase</fullName>
    </recommendedName>
</protein>
<evidence type="ECO:0000313" key="3">
    <source>
        <dbReference type="EMBL" id="KAL1517205.1"/>
    </source>
</evidence>
<dbReference type="EMBL" id="JBDJPC010000001">
    <property type="protein sequence ID" value="KAL1517205.1"/>
    <property type="molecule type" value="Genomic_DNA"/>
</dbReference>
<dbReference type="SFLD" id="SFLDG01153">
    <property type="entry name" value="Main.4:_Theta-like"/>
    <property type="match status" value="1"/>
</dbReference>
<dbReference type="Gene3D" id="3.40.30.10">
    <property type="entry name" value="Glutaredoxin"/>
    <property type="match status" value="1"/>
</dbReference>
<feature type="domain" description="GST N-terminal" evidence="1">
    <location>
        <begin position="2"/>
        <end position="84"/>
    </location>
</feature>
<dbReference type="SFLD" id="SFLDG00358">
    <property type="entry name" value="Main_(cytGST)"/>
    <property type="match status" value="1"/>
</dbReference>
<evidence type="ECO:0000259" key="1">
    <source>
        <dbReference type="PROSITE" id="PS50404"/>
    </source>
</evidence>
<dbReference type="SUPFAM" id="SSF47616">
    <property type="entry name" value="GST C-terminal domain-like"/>
    <property type="match status" value="1"/>
</dbReference>
<name>A0ABD1FE06_HYPHA</name>
<dbReference type="InterPro" id="IPR040079">
    <property type="entry name" value="Glutathione_S-Trfase"/>
</dbReference>
<dbReference type="SUPFAM" id="SSF52833">
    <property type="entry name" value="Thioredoxin-like"/>
    <property type="match status" value="1"/>
</dbReference>
<dbReference type="SFLD" id="SFLDS00019">
    <property type="entry name" value="Glutathione_Transferase_(cytos"/>
    <property type="match status" value="1"/>
</dbReference>
<dbReference type="Pfam" id="PF02798">
    <property type="entry name" value="GST_N"/>
    <property type="match status" value="1"/>
</dbReference>
<dbReference type="CDD" id="cd03177">
    <property type="entry name" value="GST_C_Delta_Epsilon"/>
    <property type="match status" value="1"/>
</dbReference>
<organism evidence="3 4">
    <name type="scientific">Hypothenemus hampei</name>
    <name type="common">Coffee berry borer</name>
    <dbReference type="NCBI Taxonomy" id="57062"/>
    <lineage>
        <taxon>Eukaryota</taxon>
        <taxon>Metazoa</taxon>
        <taxon>Ecdysozoa</taxon>
        <taxon>Arthropoda</taxon>
        <taxon>Hexapoda</taxon>
        <taxon>Insecta</taxon>
        <taxon>Pterygota</taxon>
        <taxon>Neoptera</taxon>
        <taxon>Endopterygota</taxon>
        <taxon>Coleoptera</taxon>
        <taxon>Polyphaga</taxon>
        <taxon>Cucujiformia</taxon>
        <taxon>Curculionidae</taxon>
        <taxon>Scolytinae</taxon>
        <taxon>Hypothenemus</taxon>
    </lineage>
</organism>
<dbReference type="PROSITE" id="PS50404">
    <property type="entry name" value="GST_NTER"/>
    <property type="match status" value="1"/>
</dbReference>
<dbReference type="GO" id="GO:0003824">
    <property type="term" value="F:catalytic activity"/>
    <property type="evidence" value="ECO:0007669"/>
    <property type="project" value="UniProtKB-ARBA"/>
</dbReference>
<dbReference type="InterPro" id="IPR036282">
    <property type="entry name" value="Glutathione-S-Trfase_C_sf"/>
</dbReference>
<reference evidence="3 4" key="1">
    <citation type="submission" date="2024-05" db="EMBL/GenBank/DDBJ databases">
        <title>Genetic variation in Jamaican populations of the coffee berry borer (Hypothenemus hampei).</title>
        <authorList>
            <person name="Errbii M."/>
            <person name="Myrie A."/>
        </authorList>
    </citation>
    <scope>NUCLEOTIDE SEQUENCE [LARGE SCALE GENOMIC DNA]</scope>
    <source>
        <strain evidence="3">JA-Hopewell-2020-01-JO</strain>
        <tissue evidence="3">Whole body</tissue>
    </source>
</reference>